<accession>A0A0C3D6C2</accession>
<dbReference type="InParanoid" id="A0A0C3D6C2"/>
<gene>
    <name evidence="1" type="ORF">SCLCIDRAFT_1224356</name>
</gene>
<evidence type="ECO:0000313" key="1">
    <source>
        <dbReference type="EMBL" id="KIM51606.1"/>
    </source>
</evidence>
<dbReference type="EMBL" id="KN822249">
    <property type="protein sequence ID" value="KIM51606.1"/>
    <property type="molecule type" value="Genomic_DNA"/>
</dbReference>
<reference evidence="1 2" key="1">
    <citation type="submission" date="2014-04" db="EMBL/GenBank/DDBJ databases">
        <authorList>
            <consortium name="DOE Joint Genome Institute"/>
            <person name="Kuo A."/>
            <person name="Kohler A."/>
            <person name="Nagy L.G."/>
            <person name="Floudas D."/>
            <person name="Copeland A."/>
            <person name="Barry K.W."/>
            <person name="Cichocki N."/>
            <person name="Veneault-Fourrey C."/>
            <person name="LaButti K."/>
            <person name="Lindquist E.A."/>
            <person name="Lipzen A."/>
            <person name="Lundell T."/>
            <person name="Morin E."/>
            <person name="Murat C."/>
            <person name="Sun H."/>
            <person name="Tunlid A."/>
            <person name="Henrissat B."/>
            <person name="Grigoriev I.V."/>
            <person name="Hibbett D.S."/>
            <person name="Martin F."/>
            <person name="Nordberg H.P."/>
            <person name="Cantor M.N."/>
            <person name="Hua S.X."/>
        </authorList>
    </citation>
    <scope>NUCLEOTIDE SEQUENCE [LARGE SCALE GENOMIC DNA]</scope>
    <source>
        <strain evidence="1 2">Foug A</strain>
    </source>
</reference>
<reference evidence="2" key="2">
    <citation type="submission" date="2015-01" db="EMBL/GenBank/DDBJ databases">
        <title>Evolutionary Origins and Diversification of the Mycorrhizal Mutualists.</title>
        <authorList>
            <consortium name="DOE Joint Genome Institute"/>
            <consortium name="Mycorrhizal Genomics Consortium"/>
            <person name="Kohler A."/>
            <person name="Kuo A."/>
            <person name="Nagy L.G."/>
            <person name="Floudas D."/>
            <person name="Copeland A."/>
            <person name="Barry K.W."/>
            <person name="Cichocki N."/>
            <person name="Veneault-Fourrey C."/>
            <person name="LaButti K."/>
            <person name="Lindquist E.A."/>
            <person name="Lipzen A."/>
            <person name="Lundell T."/>
            <person name="Morin E."/>
            <person name="Murat C."/>
            <person name="Riley R."/>
            <person name="Ohm R."/>
            <person name="Sun H."/>
            <person name="Tunlid A."/>
            <person name="Henrissat B."/>
            <person name="Grigoriev I.V."/>
            <person name="Hibbett D.S."/>
            <person name="Martin F."/>
        </authorList>
    </citation>
    <scope>NUCLEOTIDE SEQUENCE [LARGE SCALE GENOMIC DNA]</scope>
    <source>
        <strain evidence="2">Foug A</strain>
    </source>
</reference>
<dbReference type="Proteomes" id="UP000053989">
    <property type="component" value="Unassembled WGS sequence"/>
</dbReference>
<keyword evidence="2" id="KW-1185">Reference proteome</keyword>
<dbReference type="OrthoDB" id="10522050at2759"/>
<evidence type="ECO:0000313" key="2">
    <source>
        <dbReference type="Proteomes" id="UP000053989"/>
    </source>
</evidence>
<proteinExistence type="predicted"/>
<organism evidence="1 2">
    <name type="scientific">Scleroderma citrinum Foug A</name>
    <dbReference type="NCBI Taxonomy" id="1036808"/>
    <lineage>
        <taxon>Eukaryota</taxon>
        <taxon>Fungi</taxon>
        <taxon>Dikarya</taxon>
        <taxon>Basidiomycota</taxon>
        <taxon>Agaricomycotina</taxon>
        <taxon>Agaricomycetes</taxon>
        <taxon>Agaricomycetidae</taxon>
        <taxon>Boletales</taxon>
        <taxon>Sclerodermatineae</taxon>
        <taxon>Sclerodermataceae</taxon>
        <taxon>Scleroderma</taxon>
    </lineage>
</organism>
<dbReference type="HOGENOM" id="CLU_2723669_0_0_1"/>
<dbReference type="AlphaFoldDB" id="A0A0C3D6C2"/>
<name>A0A0C3D6C2_9AGAM</name>
<protein>
    <submittedName>
        <fullName evidence="1">Uncharacterized protein</fullName>
    </submittedName>
</protein>
<sequence length="72" mass="7972">MDAPDAQLSDHGAWKAPDYNVLPGSHIPLLSQTKLDPDPDFKHNFARTAQWCADGSSALLQCENRSFQLFDA</sequence>
<dbReference type="STRING" id="1036808.A0A0C3D6C2"/>